<feature type="region of interest" description="Disordered" evidence="8">
    <location>
        <begin position="373"/>
        <end position="415"/>
    </location>
</feature>
<feature type="compositionally biased region" description="Low complexity" evidence="8">
    <location>
        <begin position="403"/>
        <end position="414"/>
    </location>
</feature>
<feature type="compositionally biased region" description="Basic and acidic residues" evidence="8">
    <location>
        <begin position="393"/>
        <end position="402"/>
    </location>
</feature>
<evidence type="ECO:0000256" key="4">
    <source>
        <dbReference type="ARBA" id="ARBA00023172"/>
    </source>
</evidence>
<reference evidence="9 10" key="1">
    <citation type="submission" date="2022-09" db="EMBL/GenBank/DDBJ databases">
        <authorList>
            <person name="Palmer J.M."/>
        </authorList>
    </citation>
    <scope>NUCLEOTIDE SEQUENCE [LARGE SCALE GENOMIC DNA]</scope>
    <source>
        <strain evidence="9 10">DSM 7382</strain>
    </source>
</reference>
<dbReference type="GO" id="GO:0006260">
    <property type="term" value="P:DNA replication"/>
    <property type="evidence" value="ECO:0007669"/>
    <property type="project" value="InterPro"/>
</dbReference>
<dbReference type="Pfam" id="PF09494">
    <property type="entry name" value="Slx4"/>
    <property type="match status" value="1"/>
</dbReference>
<evidence type="ECO:0000256" key="3">
    <source>
        <dbReference type="ARBA" id="ARBA00022763"/>
    </source>
</evidence>
<comment type="similarity">
    <text evidence="2">Belongs to the SLX4 family.</text>
</comment>
<keyword evidence="4" id="KW-0233">DNA recombination</keyword>
<comment type="subcellular location">
    <subcellularLocation>
        <location evidence="1">Nucleus</location>
    </subcellularLocation>
</comment>
<dbReference type="Proteomes" id="UP001385951">
    <property type="component" value="Unassembled WGS sequence"/>
</dbReference>
<dbReference type="GO" id="GO:0006281">
    <property type="term" value="P:DNA repair"/>
    <property type="evidence" value="ECO:0007669"/>
    <property type="project" value="UniProtKB-KW"/>
</dbReference>
<evidence type="ECO:0000313" key="9">
    <source>
        <dbReference type="EMBL" id="KAK7676917.1"/>
    </source>
</evidence>
<organism evidence="9 10">
    <name type="scientific">Cerrena zonata</name>
    <dbReference type="NCBI Taxonomy" id="2478898"/>
    <lineage>
        <taxon>Eukaryota</taxon>
        <taxon>Fungi</taxon>
        <taxon>Dikarya</taxon>
        <taxon>Basidiomycota</taxon>
        <taxon>Agaricomycotina</taxon>
        <taxon>Agaricomycetes</taxon>
        <taxon>Polyporales</taxon>
        <taxon>Cerrenaceae</taxon>
        <taxon>Cerrena</taxon>
    </lineage>
</organism>
<dbReference type="GO" id="GO:0033557">
    <property type="term" value="C:Slx1-Slx4 complex"/>
    <property type="evidence" value="ECO:0007669"/>
    <property type="project" value="InterPro"/>
</dbReference>
<dbReference type="InterPro" id="IPR018574">
    <property type="entry name" value="Structure-sp_endonuc_su_Slx4"/>
</dbReference>
<evidence type="ECO:0000313" key="10">
    <source>
        <dbReference type="Proteomes" id="UP001385951"/>
    </source>
</evidence>
<keyword evidence="10" id="KW-1185">Reference proteome</keyword>
<evidence type="ECO:0000256" key="5">
    <source>
        <dbReference type="ARBA" id="ARBA00023204"/>
    </source>
</evidence>
<keyword evidence="6" id="KW-0539">Nucleus</keyword>
<keyword evidence="3" id="KW-0227">DNA damage</keyword>
<accession>A0AAW0FIA2</accession>
<evidence type="ECO:0000256" key="7">
    <source>
        <dbReference type="ARBA" id="ARBA00029496"/>
    </source>
</evidence>
<gene>
    <name evidence="9" type="ORF">QCA50_020107</name>
</gene>
<evidence type="ECO:0000256" key="6">
    <source>
        <dbReference type="ARBA" id="ARBA00023242"/>
    </source>
</evidence>
<proteinExistence type="inferred from homology"/>
<dbReference type="EMBL" id="JASBNA010000100">
    <property type="protein sequence ID" value="KAK7676917.1"/>
    <property type="molecule type" value="Genomic_DNA"/>
</dbReference>
<dbReference type="GO" id="GO:0006310">
    <property type="term" value="P:DNA recombination"/>
    <property type="evidence" value="ECO:0007669"/>
    <property type="project" value="UniProtKB-KW"/>
</dbReference>
<sequence>MPDEEDDENLFFYNTQMQVRHEQFEEAESLQTKKATMMNRLQKFQNGNHKEKNSNRIKHTIVKKRGSKREKSRRIELINDFVRANLGSKDSIQDIRANKKDRMKQAMILKYFSGDNKKVSDIMKRVKDGEEGNDRLQNKNDTANNLDFEYVKNQFTEEEWIGALKCIKLIFPHLSSKMKKSLKIITKSMKKFEEIYESNSASTLLPLWLEASGSPDDTLTEEDLRWLYDLNDDQMGDEHSTFINPSDSEDAPQFVTTLSQAMKASQDSMKDTPMDKECDSESEIADSESDIEILEYPPGQFFLTQPHSTQFAESLKFSTQDKPEPNVNYNEITGTQDQPIEVSSHEGWKKHFPGASSYNEPETRNKIADQILSSPILGEGEETPTPHRGTGGRPKDVIDRLMESPSPENETPSSMIHQSILPIKRPFNKHTINENIKANVQIPLSSEIEFESGDDEVYSTARSQMVESSVAKNFQSSQIIEEDEIPTKAVQMSSIMDPANSYKTSRVELRGNFEFPEDNDGLIKVRKVGTKVINLDSDEEVGDSEDELYDEKDISVVEVVMSVEEYQKAIAPSEELENDANISVLQVPSSQDQLDTRPTKRKQSKKTKSIFDEMSIADLRELMSPWNVKSCNSRGKISKFLEDGLKLASLGLTEEESARLESLLTKMISPPSFKQAVFDKLSSITRSNFFWLGKIITFEPILIDSLYKWLQTEVFHFDFEKSILEEYCNEMAIPCTNAANQ</sequence>
<evidence type="ECO:0000256" key="8">
    <source>
        <dbReference type="SAM" id="MobiDB-lite"/>
    </source>
</evidence>
<evidence type="ECO:0000256" key="1">
    <source>
        <dbReference type="ARBA" id="ARBA00004123"/>
    </source>
</evidence>
<name>A0AAW0FIA2_9APHY</name>
<evidence type="ECO:0000256" key="2">
    <source>
        <dbReference type="ARBA" id="ARBA00006661"/>
    </source>
</evidence>
<dbReference type="AlphaFoldDB" id="A0AAW0FIA2"/>
<protein>
    <recommendedName>
        <fullName evidence="7">Structure-specific endonuclease subunit SLX4</fullName>
    </recommendedName>
</protein>
<feature type="region of interest" description="Disordered" evidence="8">
    <location>
        <begin position="586"/>
        <end position="606"/>
    </location>
</feature>
<comment type="caution">
    <text evidence="9">The sequence shown here is derived from an EMBL/GenBank/DDBJ whole genome shotgun (WGS) entry which is preliminary data.</text>
</comment>
<keyword evidence="5" id="KW-0234">DNA repair</keyword>